<dbReference type="AlphaFoldDB" id="A0A6P4FK74"/>
<keyword evidence="2" id="KW-0768">Sushi</keyword>
<evidence type="ECO:0000256" key="6">
    <source>
        <dbReference type="ARBA" id="ARBA00022801"/>
    </source>
</evidence>
<keyword evidence="8" id="KW-0720">Serine protease</keyword>
<comment type="similarity">
    <text evidence="1">Belongs to the peptidase S1 family.</text>
</comment>
<dbReference type="InterPro" id="IPR033116">
    <property type="entry name" value="TRYPSIN_SER"/>
</dbReference>
<evidence type="ECO:0000259" key="14">
    <source>
        <dbReference type="PROSITE" id="PS50240"/>
    </source>
</evidence>
<dbReference type="InterPro" id="IPR009003">
    <property type="entry name" value="Peptidase_S1_PA"/>
</dbReference>
<gene>
    <name evidence="17" type="primary">LOC108052893</name>
    <name evidence="15" type="synonym">108052893</name>
</gene>
<dbReference type="CDD" id="cd00190">
    <property type="entry name" value="Tryp_SPc"/>
    <property type="match status" value="1"/>
</dbReference>
<dbReference type="PROSITE" id="PS00135">
    <property type="entry name" value="TRYPSIN_SER"/>
    <property type="match status" value="1"/>
</dbReference>
<dbReference type="SMART" id="SM00020">
    <property type="entry name" value="Tryp_SPc"/>
    <property type="match status" value="1"/>
</dbReference>
<dbReference type="Proteomes" id="UP001652680">
    <property type="component" value="Unassembled WGS sequence"/>
</dbReference>
<dbReference type="GO" id="GO:0007586">
    <property type="term" value="P:digestion"/>
    <property type="evidence" value="ECO:0007669"/>
    <property type="project" value="UniProtKB-KW"/>
</dbReference>
<comment type="catalytic activity">
    <reaction evidence="11">
        <text>Preferential cleavage: Arg-|-Xaa, Lys-|-Xaa.</text>
        <dbReference type="EC" id="3.4.21.4"/>
    </reaction>
</comment>
<keyword evidence="7" id="KW-0353">Hemolymph clotting</keyword>
<keyword evidence="3" id="KW-0645">Protease</keyword>
<evidence type="ECO:0000256" key="2">
    <source>
        <dbReference type="ARBA" id="ARBA00022659"/>
    </source>
</evidence>
<organism evidence="17">
    <name type="scientific">Drosophila rhopaloa</name>
    <name type="common">Fruit fly</name>
    <dbReference type="NCBI Taxonomy" id="1041015"/>
    <lineage>
        <taxon>Eukaryota</taxon>
        <taxon>Metazoa</taxon>
        <taxon>Ecdysozoa</taxon>
        <taxon>Arthropoda</taxon>
        <taxon>Hexapoda</taxon>
        <taxon>Insecta</taxon>
        <taxon>Pterygota</taxon>
        <taxon>Neoptera</taxon>
        <taxon>Endopterygota</taxon>
        <taxon>Diptera</taxon>
        <taxon>Brachycera</taxon>
        <taxon>Muscomorpha</taxon>
        <taxon>Ephydroidea</taxon>
        <taxon>Drosophilidae</taxon>
        <taxon>Drosophila</taxon>
        <taxon>Sophophora</taxon>
    </lineage>
</organism>
<keyword evidence="10" id="KW-1015">Disulfide bond</keyword>
<keyword evidence="5" id="KW-0222">Digestion</keyword>
<feature type="signal peptide" evidence="13">
    <location>
        <begin position="1"/>
        <end position="23"/>
    </location>
</feature>
<dbReference type="FunFam" id="2.40.10.10:FF:000120">
    <property type="entry name" value="Putative serine protease"/>
    <property type="match status" value="1"/>
</dbReference>
<evidence type="ECO:0000256" key="1">
    <source>
        <dbReference type="ARBA" id="ARBA00007664"/>
    </source>
</evidence>
<evidence type="ECO:0000256" key="9">
    <source>
        <dbReference type="ARBA" id="ARBA00023145"/>
    </source>
</evidence>
<dbReference type="OrthoDB" id="10059102at2759"/>
<keyword evidence="4 13" id="KW-0732">Signal</keyword>
<evidence type="ECO:0000256" key="13">
    <source>
        <dbReference type="SAM" id="SignalP"/>
    </source>
</evidence>
<reference evidence="15" key="3">
    <citation type="submission" date="2025-05" db="UniProtKB">
        <authorList>
            <consortium name="EnsemblMetazoa"/>
        </authorList>
    </citation>
    <scope>IDENTIFICATION</scope>
</reference>
<evidence type="ECO:0000256" key="5">
    <source>
        <dbReference type="ARBA" id="ARBA00022757"/>
    </source>
</evidence>
<dbReference type="Pfam" id="PF00089">
    <property type="entry name" value="Trypsin"/>
    <property type="match status" value="1"/>
</dbReference>
<accession>A0A6P4FK74</accession>
<keyword evidence="16" id="KW-1185">Reference proteome</keyword>
<dbReference type="InterPro" id="IPR001314">
    <property type="entry name" value="Peptidase_S1A"/>
</dbReference>
<dbReference type="SUPFAM" id="SSF50494">
    <property type="entry name" value="Trypsin-like serine proteases"/>
    <property type="match status" value="1"/>
</dbReference>
<proteinExistence type="inferred from homology"/>
<evidence type="ECO:0000256" key="11">
    <source>
        <dbReference type="ARBA" id="ARBA00036320"/>
    </source>
</evidence>
<evidence type="ECO:0000256" key="10">
    <source>
        <dbReference type="ARBA" id="ARBA00023157"/>
    </source>
</evidence>
<sequence length="304" mass="34983">MGQILLELTICTGLLILSAGIEGRQKDPSWSGYYRDNGAHHLLNERPKFTHQNFLPFGNISSNPFISALESQDDFHTRIVNGERIPCEEAPFQGSLHYKGYFVCGCVIISRLWVMTAHHCYFGPHQNYQVRVATDQHRRFGQLRDVSRIVALADYDDYTMQHDLALIKLKSPLFYDKCVQQVKLPSPNTKRFPRKFAVSGWGITSVNAQNAQPYLRRVELDFMRREKCQQKYKKVGIKIYKHMICASRTRKDSCSGDSGGPLTRHGILYGIVSWGIGCANRNYPGVFVNCKRYIPWIKRVLKKY</sequence>
<evidence type="ECO:0000256" key="4">
    <source>
        <dbReference type="ARBA" id="ARBA00022729"/>
    </source>
</evidence>
<evidence type="ECO:0000313" key="17">
    <source>
        <dbReference type="RefSeq" id="XP_016990910.1"/>
    </source>
</evidence>
<evidence type="ECO:0000256" key="12">
    <source>
        <dbReference type="ARBA" id="ARBA00052079"/>
    </source>
</evidence>
<dbReference type="GeneID" id="108052893"/>
<dbReference type="PROSITE" id="PS50240">
    <property type="entry name" value="TRYPSIN_DOM"/>
    <property type="match status" value="1"/>
</dbReference>
<dbReference type="GO" id="GO:0004252">
    <property type="term" value="F:serine-type endopeptidase activity"/>
    <property type="evidence" value="ECO:0007669"/>
    <property type="project" value="UniProtKB-EC"/>
</dbReference>
<dbReference type="InterPro" id="IPR043504">
    <property type="entry name" value="Peptidase_S1_PA_chymotrypsin"/>
</dbReference>
<reference evidence="17" key="2">
    <citation type="submission" date="2025-04" db="UniProtKB">
        <authorList>
            <consortium name="RefSeq"/>
        </authorList>
    </citation>
    <scope>IDENTIFICATION</scope>
</reference>
<protein>
    <submittedName>
        <fullName evidence="17">Mite allergen Der p 3</fullName>
    </submittedName>
</protein>
<evidence type="ECO:0000256" key="7">
    <source>
        <dbReference type="ARBA" id="ARBA00022820"/>
    </source>
</evidence>
<keyword evidence="9" id="KW-0865">Zymogen</keyword>
<reference evidence="16" key="1">
    <citation type="journal article" date="2021" name="Elife">
        <title>Highly contiguous assemblies of 101 drosophilid genomes.</title>
        <authorList>
            <person name="Kim B.Y."/>
            <person name="Wang J.R."/>
            <person name="Miller D.E."/>
            <person name="Barmina O."/>
            <person name="Delaney E."/>
            <person name="Thompson A."/>
            <person name="Comeault A.A."/>
            <person name="Peede D."/>
            <person name="D'Agostino E.R."/>
            <person name="Pelaez J."/>
            <person name="Aguilar J.M."/>
            <person name="Haji D."/>
            <person name="Matsunaga T."/>
            <person name="Armstrong E.E."/>
            <person name="Zych M."/>
            <person name="Ogawa Y."/>
            <person name="Stamenkovic-Radak M."/>
            <person name="Jelic M."/>
            <person name="Veselinovic M.S."/>
            <person name="Tanaskovic M."/>
            <person name="Eric P."/>
            <person name="Gao J.J."/>
            <person name="Katoh T.K."/>
            <person name="Toda M.J."/>
            <person name="Watabe H."/>
            <person name="Watada M."/>
            <person name="Davis J.S."/>
            <person name="Moyle L.C."/>
            <person name="Manoli G."/>
            <person name="Bertolini E."/>
            <person name="Kostal V."/>
            <person name="Hawley R.S."/>
            <person name="Takahashi A."/>
            <person name="Jones C.D."/>
            <person name="Price D.K."/>
            <person name="Whiteman N."/>
            <person name="Kopp A."/>
            <person name="Matute D.R."/>
            <person name="Petrov D.A."/>
        </authorList>
    </citation>
    <scope>NUCLEOTIDE SEQUENCE [LARGE SCALE GENOMIC DNA]</scope>
</reference>
<dbReference type="Gene3D" id="2.40.10.10">
    <property type="entry name" value="Trypsin-like serine proteases"/>
    <property type="match status" value="1"/>
</dbReference>
<evidence type="ECO:0000313" key="16">
    <source>
        <dbReference type="Proteomes" id="UP001652680"/>
    </source>
</evidence>
<comment type="catalytic activity">
    <reaction evidence="12">
        <text>Selective cleavage of 103-Arg-|-Ser-104 and 124-Ile-|-Ile-125 bonds in Limulus clotting factor B to form activated factor B. Cleavage of -Pro-Arg-|-Xaa- bonds in synthetic substrates.</text>
        <dbReference type="EC" id="3.4.21.84"/>
    </reaction>
</comment>
<dbReference type="RefSeq" id="XP_016990910.1">
    <property type="nucleotide sequence ID" value="XM_017135421.1"/>
</dbReference>
<feature type="domain" description="Peptidase S1" evidence="14">
    <location>
        <begin position="79"/>
        <end position="302"/>
    </location>
</feature>
<dbReference type="InterPro" id="IPR001254">
    <property type="entry name" value="Trypsin_dom"/>
</dbReference>
<dbReference type="GO" id="GO:0042381">
    <property type="term" value="P:hemolymph coagulation"/>
    <property type="evidence" value="ECO:0007669"/>
    <property type="project" value="UniProtKB-KW"/>
</dbReference>
<dbReference type="PRINTS" id="PR00722">
    <property type="entry name" value="CHYMOTRYPSIN"/>
</dbReference>
<dbReference type="PANTHER" id="PTHR24276:SF97">
    <property type="entry name" value="GH13245P2-RELATED"/>
    <property type="match status" value="1"/>
</dbReference>
<dbReference type="PANTHER" id="PTHR24276">
    <property type="entry name" value="POLYSERASE-RELATED"/>
    <property type="match status" value="1"/>
</dbReference>
<feature type="chain" id="PRO_5027871361" evidence="13">
    <location>
        <begin position="24"/>
        <end position="304"/>
    </location>
</feature>
<dbReference type="InterPro" id="IPR050430">
    <property type="entry name" value="Peptidase_S1"/>
</dbReference>
<dbReference type="EnsemblMetazoa" id="XM_017135421.1">
    <property type="protein sequence ID" value="XP_016990910.1"/>
    <property type="gene ID" value="LOC108052893"/>
</dbReference>
<keyword evidence="6" id="KW-0378">Hydrolase</keyword>
<evidence type="ECO:0000256" key="8">
    <source>
        <dbReference type="ARBA" id="ARBA00022825"/>
    </source>
</evidence>
<evidence type="ECO:0000256" key="3">
    <source>
        <dbReference type="ARBA" id="ARBA00022670"/>
    </source>
</evidence>
<name>A0A6P4FK74_DRORH</name>
<dbReference type="GO" id="GO:0006508">
    <property type="term" value="P:proteolysis"/>
    <property type="evidence" value="ECO:0007669"/>
    <property type="project" value="UniProtKB-KW"/>
</dbReference>
<evidence type="ECO:0000313" key="15">
    <source>
        <dbReference type="EnsemblMetazoa" id="XP_016990910.1"/>
    </source>
</evidence>